<keyword evidence="2" id="KW-1185">Reference proteome</keyword>
<gene>
    <name evidence="1" type="ORF">AVEN_275512_1</name>
</gene>
<sequence>MSPMKRWILDVEQKHLTSCVEEIGIPEYTTVVGHVNNDRRAADCELEKLNEYQNASRAFRAGIVRRNIANANMLLNIAPIRQEIRVDQRVLNGLQNMLEDTLLIRRRLNEGQVGQRAARGTGCAHYMYYEPYITGEIEEPMLPINRRIRSGNPVMIQDEVVEFQFEFVAQEP</sequence>
<dbReference type="Proteomes" id="UP000499080">
    <property type="component" value="Unassembled WGS sequence"/>
</dbReference>
<proteinExistence type="predicted"/>
<evidence type="ECO:0000313" key="1">
    <source>
        <dbReference type="EMBL" id="GBN68085.1"/>
    </source>
</evidence>
<dbReference type="EMBL" id="BGPR01015122">
    <property type="protein sequence ID" value="GBN68085.1"/>
    <property type="molecule type" value="Genomic_DNA"/>
</dbReference>
<dbReference type="AlphaFoldDB" id="A0A4Y2QY67"/>
<organism evidence="1 2">
    <name type="scientific">Araneus ventricosus</name>
    <name type="common">Orbweaver spider</name>
    <name type="synonym">Epeira ventricosa</name>
    <dbReference type="NCBI Taxonomy" id="182803"/>
    <lineage>
        <taxon>Eukaryota</taxon>
        <taxon>Metazoa</taxon>
        <taxon>Ecdysozoa</taxon>
        <taxon>Arthropoda</taxon>
        <taxon>Chelicerata</taxon>
        <taxon>Arachnida</taxon>
        <taxon>Araneae</taxon>
        <taxon>Araneomorphae</taxon>
        <taxon>Entelegynae</taxon>
        <taxon>Araneoidea</taxon>
        <taxon>Araneidae</taxon>
        <taxon>Araneus</taxon>
    </lineage>
</organism>
<protein>
    <submittedName>
        <fullName evidence="1">Uncharacterized protein</fullName>
    </submittedName>
</protein>
<comment type="caution">
    <text evidence="1">The sequence shown here is derived from an EMBL/GenBank/DDBJ whole genome shotgun (WGS) entry which is preliminary data.</text>
</comment>
<name>A0A4Y2QY67_ARAVE</name>
<reference evidence="1 2" key="1">
    <citation type="journal article" date="2019" name="Sci. Rep.">
        <title>Orb-weaving spider Araneus ventricosus genome elucidates the spidroin gene catalogue.</title>
        <authorList>
            <person name="Kono N."/>
            <person name="Nakamura H."/>
            <person name="Ohtoshi R."/>
            <person name="Moran D.A.P."/>
            <person name="Shinohara A."/>
            <person name="Yoshida Y."/>
            <person name="Fujiwara M."/>
            <person name="Mori M."/>
            <person name="Tomita M."/>
            <person name="Arakawa K."/>
        </authorList>
    </citation>
    <scope>NUCLEOTIDE SEQUENCE [LARGE SCALE GENOMIC DNA]</scope>
</reference>
<evidence type="ECO:0000313" key="2">
    <source>
        <dbReference type="Proteomes" id="UP000499080"/>
    </source>
</evidence>
<accession>A0A4Y2QY67</accession>